<proteinExistence type="predicted"/>
<evidence type="ECO:0008006" key="3">
    <source>
        <dbReference type="Google" id="ProtNLM"/>
    </source>
</evidence>
<comment type="caution">
    <text evidence="1">The sequence shown here is derived from an EMBL/GenBank/DDBJ whole genome shotgun (WGS) entry which is preliminary data.</text>
</comment>
<reference evidence="1 2" key="1">
    <citation type="submission" date="2024-07" db="EMBL/GenBank/DDBJ databases">
        <title>Chromosome-level genome assembly of the water stick insect Ranatra chinensis (Heteroptera: Nepidae).</title>
        <authorList>
            <person name="Liu X."/>
        </authorList>
    </citation>
    <scope>NUCLEOTIDE SEQUENCE [LARGE SCALE GENOMIC DNA]</scope>
    <source>
        <strain evidence="1">Cailab_2021Rc</strain>
        <tissue evidence="1">Muscle</tissue>
    </source>
</reference>
<dbReference type="Gene3D" id="2.60.120.10">
    <property type="entry name" value="Jelly Rolls"/>
    <property type="match status" value="1"/>
</dbReference>
<dbReference type="SUPFAM" id="SSF51206">
    <property type="entry name" value="cAMP-binding domain-like"/>
    <property type="match status" value="1"/>
</dbReference>
<dbReference type="PANTHER" id="PTHR12101:SF1">
    <property type="entry name" value="BVES"/>
    <property type="match status" value="1"/>
</dbReference>
<dbReference type="InterPro" id="IPR006916">
    <property type="entry name" value="POPDC1-3"/>
</dbReference>
<evidence type="ECO:0000313" key="2">
    <source>
        <dbReference type="Proteomes" id="UP001558652"/>
    </source>
</evidence>
<organism evidence="1 2">
    <name type="scientific">Ranatra chinensis</name>
    <dbReference type="NCBI Taxonomy" id="642074"/>
    <lineage>
        <taxon>Eukaryota</taxon>
        <taxon>Metazoa</taxon>
        <taxon>Ecdysozoa</taxon>
        <taxon>Arthropoda</taxon>
        <taxon>Hexapoda</taxon>
        <taxon>Insecta</taxon>
        <taxon>Pterygota</taxon>
        <taxon>Neoptera</taxon>
        <taxon>Paraneoptera</taxon>
        <taxon>Hemiptera</taxon>
        <taxon>Heteroptera</taxon>
        <taxon>Panheteroptera</taxon>
        <taxon>Nepomorpha</taxon>
        <taxon>Nepidae</taxon>
        <taxon>Ranatrinae</taxon>
        <taxon>Ranatra</taxon>
    </lineage>
</organism>
<protein>
    <recommendedName>
        <fullName evidence="3">Blood vessel epicardial substance</fullName>
    </recommendedName>
</protein>
<name>A0ABD0YSR1_9HEMI</name>
<dbReference type="PANTHER" id="PTHR12101">
    <property type="entry name" value="POPEYE DOMAIN CONTAINING PROTEIN"/>
    <property type="match status" value="1"/>
</dbReference>
<sequence>MKMIRQLKYQEVYAQEKVTKVDSLSLVLSGKLVVSQNGRALHIVFPHQFLDSPEWFGVSTDEYFQVSVTAMEESRVLLWHRDKLKLSIITDQFLQAVFDHILGRDVVKKLLQVSETMSATTSLNGHLANSFDDSEEKPMLIVKKTNDGPGITALINRQLQGRYQNELKNEDVAATVLSKGTKLFF</sequence>
<gene>
    <name evidence="1" type="ORF">AAG570_009090</name>
</gene>
<dbReference type="InterPro" id="IPR018490">
    <property type="entry name" value="cNMP-bd_dom_sf"/>
</dbReference>
<accession>A0ABD0YSR1</accession>
<dbReference type="Proteomes" id="UP001558652">
    <property type="component" value="Unassembled WGS sequence"/>
</dbReference>
<keyword evidence="2" id="KW-1185">Reference proteome</keyword>
<dbReference type="InterPro" id="IPR014710">
    <property type="entry name" value="RmlC-like_jellyroll"/>
</dbReference>
<dbReference type="AlphaFoldDB" id="A0ABD0YSR1"/>
<evidence type="ECO:0000313" key="1">
    <source>
        <dbReference type="EMBL" id="KAL1139029.1"/>
    </source>
</evidence>
<dbReference type="EMBL" id="JBFDAA010000003">
    <property type="protein sequence ID" value="KAL1139029.1"/>
    <property type="molecule type" value="Genomic_DNA"/>
</dbReference>